<feature type="compositionally biased region" description="Polar residues" evidence="1">
    <location>
        <begin position="26"/>
        <end position="38"/>
    </location>
</feature>
<feature type="region of interest" description="Disordered" evidence="1">
    <location>
        <begin position="1"/>
        <end position="112"/>
    </location>
</feature>
<evidence type="ECO:0000256" key="1">
    <source>
        <dbReference type="SAM" id="MobiDB-lite"/>
    </source>
</evidence>
<sequence length="112" mass="12728">MYSQFKEKRSKTNNNASVCRDKGESTTHLNRQIKNQEQWMGAGKEGEQQRKKRRKIDHGGDGAEEDERPVYQGCMAVFSTSSTAPRSSPASASTTSPGERERYEAAWGWRER</sequence>
<dbReference type="InParanoid" id="A0A0Q3J5J9"/>
<evidence type="ECO:0000313" key="3">
    <source>
        <dbReference type="EnsemblPlants" id="KQJ93512"/>
    </source>
</evidence>
<dbReference type="Gramene" id="KQJ93512">
    <property type="protein sequence ID" value="KQJ93512"/>
    <property type="gene ID" value="BRADI_3g05081v3"/>
</dbReference>
<reference evidence="3" key="3">
    <citation type="submission" date="2018-08" db="UniProtKB">
        <authorList>
            <consortium name="EnsemblPlants"/>
        </authorList>
    </citation>
    <scope>IDENTIFICATION</scope>
    <source>
        <strain evidence="3">cv. Bd21</strain>
    </source>
</reference>
<dbReference type="AlphaFoldDB" id="A0A0Q3J5J9"/>
<reference evidence="2" key="2">
    <citation type="submission" date="2017-06" db="EMBL/GenBank/DDBJ databases">
        <title>WGS assembly of Brachypodium distachyon.</title>
        <authorList>
            <consortium name="The International Brachypodium Initiative"/>
            <person name="Lucas S."/>
            <person name="Harmon-Smith M."/>
            <person name="Lail K."/>
            <person name="Tice H."/>
            <person name="Grimwood J."/>
            <person name="Bruce D."/>
            <person name="Barry K."/>
            <person name="Shu S."/>
            <person name="Lindquist E."/>
            <person name="Wang M."/>
            <person name="Pitluck S."/>
            <person name="Vogel J.P."/>
            <person name="Garvin D.F."/>
            <person name="Mockler T.C."/>
            <person name="Schmutz J."/>
            <person name="Rokhsar D."/>
            <person name="Bevan M.W."/>
        </authorList>
    </citation>
    <scope>NUCLEOTIDE SEQUENCE</scope>
    <source>
        <strain evidence="2">Bd21</strain>
    </source>
</reference>
<dbReference type="EnsemblPlants" id="KQJ93512">
    <property type="protein sequence ID" value="KQJ93512"/>
    <property type="gene ID" value="BRADI_3g05081v3"/>
</dbReference>
<name>A0A0Q3J5J9_BRADI</name>
<dbReference type="Proteomes" id="UP000008810">
    <property type="component" value="Chromosome 3"/>
</dbReference>
<organism evidence="2">
    <name type="scientific">Brachypodium distachyon</name>
    <name type="common">Purple false brome</name>
    <name type="synonym">Trachynia distachya</name>
    <dbReference type="NCBI Taxonomy" id="15368"/>
    <lineage>
        <taxon>Eukaryota</taxon>
        <taxon>Viridiplantae</taxon>
        <taxon>Streptophyta</taxon>
        <taxon>Embryophyta</taxon>
        <taxon>Tracheophyta</taxon>
        <taxon>Spermatophyta</taxon>
        <taxon>Magnoliopsida</taxon>
        <taxon>Liliopsida</taxon>
        <taxon>Poales</taxon>
        <taxon>Poaceae</taxon>
        <taxon>BOP clade</taxon>
        <taxon>Pooideae</taxon>
        <taxon>Stipodae</taxon>
        <taxon>Brachypodieae</taxon>
        <taxon>Brachypodium</taxon>
    </lineage>
</organism>
<keyword evidence="4" id="KW-1185">Reference proteome</keyword>
<gene>
    <name evidence="2" type="ORF">BRADI_3g05081v3</name>
</gene>
<reference evidence="2 3" key="1">
    <citation type="journal article" date="2010" name="Nature">
        <title>Genome sequencing and analysis of the model grass Brachypodium distachyon.</title>
        <authorList>
            <consortium name="International Brachypodium Initiative"/>
        </authorList>
    </citation>
    <scope>NUCLEOTIDE SEQUENCE [LARGE SCALE GENOMIC DNA]</scope>
    <source>
        <strain evidence="2 3">Bd21</strain>
    </source>
</reference>
<protein>
    <submittedName>
        <fullName evidence="2 3">Uncharacterized protein</fullName>
    </submittedName>
</protein>
<evidence type="ECO:0000313" key="4">
    <source>
        <dbReference type="Proteomes" id="UP000008810"/>
    </source>
</evidence>
<feature type="compositionally biased region" description="Low complexity" evidence="1">
    <location>
        <begin position="79"/>
        <end position="97"/>
    </location>
</feature>
<evidence type="ECO:0000313" key="2">
    <source>
        <dbReference type="EMBL" id="KQJ93512.1"/>
    </source>
</evidence>
<feature type="compositionally biased region" description="Basic and acidic residues" evidence="1">
    <location>
        <begin position="98"/>
        <end position="112"/>
    </location>
</feature>
<accession>A0A0Q3J5J9</accession>
<proteinExistence type="predicted"/>
<dbReference type="EMBL" id="CM000882">
    <property type="protein sequence ID" value="KQJ93512.1"/>
    <property type="molecule type" value="Genomic_DNA"/>
</dbReference>